<proteinExistence type="predicted"/>
<evidence type="ECO:0000256" key="8">
    <source>
        <dbReference type="SAM" id="Phobius"/>
    </source>
</evidence>
<dbReference type="Pfam" id="PF13632">
    <property type="entry name" value="Glyco_trans_2_3"/>
    <property type="match status" value="1"/>
</dbReference>
<feature type="transmembrane region" description="Helical" evidence="8">
    <location>
        <begin position="527"/>
        <end position="546"/>
    </location>
</feature>
<evidence type="ECO:0000256" key="3">
    <source>
        <dbReference type="ARBA" id="ARBA00022679"/>
    </source>
</evidence>
<evidence type="ECO:0000256" key="6">
    <source>
        <dbReference type="ARBA" id="ARBA00023136"/>
    </source>
</evidence>
<keyword evidence="4 8" id="KW-0812">Transmembrane</keyword>
<dbReference type="HOGENOM" id="CLU_347420_0_0_11"/>
<keyword evidence="2 10" id="KW-0328">Glycosyltransferase</keyword>
<keyword evidence="11" id="KW-1185">Reference proteome</keyword>
<dbReference type="InterPro" id="IPR029044">
    <property type="entry name" value="Nucleotide-diphossugar_trans"/>
</dbReference>
<dbReference type="STRING" id="326424.FRAAL4958"/>
<dbReference type="Gene3D" id="3.90.550.10">
    <property type="entry name" value="Spore Coat Polysaccharide Biosynthesis Protein SpsA, Chain A"/>
    <property type="match status" value="1"/>
</dbReference>
<dbReference type="EC" id="2.4.-.-" evidence="10"/>
<gene>
    <name evidence="10" type="ordered locus">FRAAL4958</name>
</gene>
<keyword evidence="3 10" id="KW-0808">Transferase</keyword>
<evidence type="ECO:0000256" key="5">
    <source>
        <dbReference type="ARBA" id="ARBA00022989"/>
    </source>
</evidence>
<feature type="transmembrane region" description="Helical" evidence="8">
    <location>
        <begin position="552"/>
        <end position="570"/>
    </location>
</feature>
<evidence type="ECO:0000256" key="2">
    <source>
        <dbReference type="ARBA" id="ARBA00022676"/>
    </source>
</evidence>
<evidence type="ECO:0000313" key="11">
    <source>
        <dbReference type="Proteomes" id="UP000000657"/>
    </source>
</evidence>
<feature type="region of interest" description="Disordered" evidence="7">
    <location>
        <begin position="585"/>
        <end position="605"/>
    </location>
</feature>
<evidence type="ECO:0000259" key="9">
    <source>
        <dbReference type="Pfam" id="PF13632"/>
    </source>
</evidence>
<dbReference type="Proteomes" id="UP000000657">
    <property type="component" value="Chromosome"/>
</dbReference>
<feature type="transmembrane region" description="Helical" evidence="8">
    <location>
        <begin position="437"/>
        <end position="462"/>
    </location>
</feature>
<dbReference type="KEGG" id="fal:FRAAL4958"/>
<dbReference type="InterPro" id="IPR001173">
    <property type="entry name" value="Glyco_trans_2-like"/>
</dbReference>
<keyword evidence="6 8" id="KW-0472">Membrane</keyword>
<dbReference type="CDD" id="cd06421">
    <property type="entry name" value="CESA_CelA_like"/>
    <property type="match status" value="1"/>
</dbReference>
<dbReference type="GO" id="GO:0016758">
    <property type="term" value="F:hexosyltransferase activity"/>
    <property type="evidence" value="ECO:0007669"/>
    <property type="project" value="TreeGrafter"/>
</dbReference>
<evidence type="ECO:0000313" key="10">
    <source>
        <dbReference type="EMBL" id="CAJ63599.1"/>
    </source>
</evidence>
<dbReference type="SUPFAM" id="SSF53448">
    <property type="entry name" value="Nucleotide-diphospho-sugar transferases"/>
    <property type="match status" value="1"/>
</dbReference>
<comment type="subcellular location">
    <subcellularLocation>
        <location evidence="1">Membrane</location>
        <topology evidence="1">Multi-pass membrane protein</topology>
    </subcellularLocation>
</comment>
<feature type="domain" description="Glycosyltransferase 2-like" evidence="9">
    <location>
        <begin position="237"/>
        <end position="433"/>
    </location>
</feature>
<feature type="transmembrane region" description="Helical" evidence="8">
    <location>
        <begin position="403"/>
        <end position="425"/>
    </location>
</feature>
<dbReference type="CAZy" id="GT2">
    <property type="family name" value="Glycosyltransferase Family 2"/>
</dbReference>
<dbReference type="GO" id="GO:0005886">
    <property type="term" value="C:plasma membrane"/>
    <property type="evidence" value="ECO:0007669"/>
    <property type="project" value="TreeGrafter"/>
</dbReference>
<keyword evidence="5 8" id="KW-1133">Transmembrane helix</keyword>
<feature type="transmembrane region" description="Helical" evidence="8">
    <location>
        <begin position="102"/>
        <end position="128"/>
    </location>
</feature>
<accession>Q0RFZ0</accession>
<name>Q0RFZ0_FRAAA</name>
<feature type="compositionally biased region" description="Basic and acidic residues" evidence="7">
    <location>
        <begin position="752"/>
        <end position="777"/>
    </location>
</feature>
<dbReference type="eggNOG" id="COG1215">
    <property type="taxonomic scope" value="Bacteria"/>
</dbReference>
<dbReference type="AlphaFoldDB" id="Q0RFZ0"/>
<sequence length="862" mass="92355">MPGRRGAVGSRAATEPRNAESTMAYDYASFSTLAGPLQEPPARGEYHVAYRKIMVGRALYQVLPQLIATVGLSSLFFVWLLQPQHYPHAKYLPTAVQVGNAVMFWLIVVTEGIRLLNSITLCWSAYIMRNPVPVRPPKGLRVAFTTTIVPAKEPLDVVRDTLIAARNIRHDSTIDVWLLDEGDDPAVRAMCAEIGVNHFSRKGVERWNTGRGRFRAKTKHGNHNSWLDAHGDTYDVVLSVDPDHIPLPNFAERMLGYFRDPNVAFVVGPQVYGNFRHYLTRGAEAQNYMFHSVIQRAANRFAAGMFVGTNHAYRVETWRQIGGFQDSITEDLATSFAVHGARNPRTNHRWTSVYTPDVIAVGEGPATWTDFFSQQLRWARGANEVLVTEAAGRMRKLSWGPRLHYATLMLHYPTVALTWILGMILTTTYMALGSTGVVVHVSAWLALYIDVFAARLLLYFWLRRFNTSPHEEAGSAGMSGIFVSVLCTPFYSTAFVGAIFRRKLGFVVTPKGDQASPDRLLTFRKHLFWAAWSAGSIAAAAALGHLYPANMVWVSLSLVTCLLPIGLWGLEPILAPRRAAAPNPLPAAHVPAPRSAPRTVGSGGHAPVRAAAAGYPSALDPVTEEVPAAVVATFAEPATEHVHVPIPAVLAGAGASGAGAETIVGPRVPAAASAKSAGRAGDSTGVDGPTILLSAPAAAAAAARAAAGGAGGGGAGGAGGGGGGGGGGIAGAGGADQDTVITRTLPSSGGRPPREGDRPAADGREWRRERRAAERPADLPAYADDELPFTELPYAEPAYADDEPAQVEPAFTEQQTVLTRRGKDLAGVSAAGEQPAYVEDVTMRLTPRRRRVTLDGTLEELH</sequence>
<evidence type="ECO:0000256" key="4">
    <source>
        <dbReference type="ARBA" id="ARBA00022692"/>
    </source>
</evidence>
<evidence type="ECO:0000256" key="1">
    <source>
        <dbReference type="ARBA" id="ARBA00004141"/>
    </source>
</evidence>
<dbReference type="PANTHER" id="PTHR43867">
    <property type="entry name" value="CELLULOSE SYNTHASE CATALYTIC SUBUNIT A [UDP-FORMING]"/>
    <property type="match status" value="1"/>
</dbReference>
<dbReference type="PANTHER" id="PTHR43867:SF2">
    <property type="entry name" value="CELLULOSE SYNTHASE CATALYTIC SUBUNIT A [UDP-FORMING]"/>
    <property type="match status" value="1"/>
</dbReference>
<organism evidence="10 11">
    <name type="scientific">Frankia alni (strain DSM 45986 / CECT 9034 / ACN14a)</name>
    <dbReference type="NCBI Taxonomy" id="326424"/>
    <lineage>
        <taxon>Bacteria</taxon>
        <taxon>Bacillati</taxon>
        <taxon>Actinomycetota</taxon>
        <taxon>Actinomycetes</taxon>
        <taxon>Frankiales</taxon>
        <taxon>Frankiaceae</taxon>
        <taxon>Frankia</taxon>
    </lineage>
</organism>
<reference evidence="10 11" key="1">
    <citation type="journal article" date="2007" name="Genome Res.">
        <title>Genome characteristics of facultatively symbiotic Frankia sp. strains reflect host range and host plant biogeography.</title>
        <authorList>
            <person name="Normand P."/>
            <person name="Lapierre P."/>
            <person name="Tisa L.S."/>
            <person name="Gogarten J.P."/>
            <person name="Alloisio N."/>
            <person name="Bagnarol E."/>
            <person name="Bassi C.A."/>
            <person name="Berry A.M."/>
            <person name="Bickhart D.M."/>
            <person name="Choisne N."/>
            <person name="Couloux A."/>
            <person name="Cournoyer B."/>
            <person name="Cruveiller S."/>
            <person name="Daubin V."/>
            <person name="Demange N."/>
            <person name="Francino M.P."/>
            <person name="Goltsman E."/>
            <person name="Huang Y."/>
            <person name="Kopp O.R."/>
            <person name="Labarre L."/>
            <person name="Lapidus A."/>
            <person name="Lavire C."/>
            <person name="Marechal J."/>
            <person name="Martinez M."/>
            <person name="Mastronunzio J.E."/>
            <person name="Mullin B.C."/>
            <person name="Niemann J."/>
            <person name="Pujic P."/>
            <person name="Rawnsley T."/>
            <person name="Rouy Z."/>
            <person name="Schenowitz C."/>
            <person name="Sellstedt A."/>
            <person name="Tavares F."/>
            <person name="Tomkins J.P."/>
            <person name="Vallenet D."/>
            <person name="Valverde C."/>
            <person name="Wall L.G."/>
            <person name="Wang Y."/>
            <person name="Medigue C."/>
            <person name="Benson D.R."/>
        </authorList>
    </citation>
    <scope>NUCLEOTIDE SEQUENCE [LARGE SCALE GENOMIC DNA]</scope>
    <source>
        <strain evidence="11">DSM 45986 / CECT 9034 / ACN14a</strain>
    </source>
</reference>
<feature type="transmembrane region" description="Helical" evidence="8">
    <location>
        <begin position="58"/>
        <end position="82"/>
    </location>
</feature>
<evidence type="ECO:0000256" key="7">
    <source>
        <dbReference type="SAM" id="MobiDB-lite"/>
    </source>
</evidence>
<protein>
    <submittedName>
        <fullName evidence="10">Glycosyl transferase (Partial match)</fullName>
        <ecNumber evidence="10">2.4.-.-</ecNumber>
    </submittedName>
</protein>
<feature type="region of interest" description="Disordered" evidence="7">
    <location>
        <begin position="740"/>
        <end position="784"/>
    </location>
</feature>
<dbReference type="EMBL" id="CT573213">
    <property type="protein sequence ID" value="CAJ63599.1"/>
    <property type="molecule type" value="Genomic_DNA"/>
</dbReference>
<dbReference type="InterPro" id="IPR050321">
    <property type="entry name" value="Glycosyltr_2/OpgH_subfam"/>
</dbReference>